<comment type="caution">
    <text evidence="2">The sequence shown here is derived from an EMBL/GenBank/DDBJ whole genome shotgun (WGS) entry which is preliminary data.</text>
</comment>
<feature type="region of interest" description="Disordered" evidence="1">
    <location>
        <begin position="223"/>
        <end position="252"/>
    </location>
</feature>
<evidence type="ECO:0000256" key="1">
    <source>
        <dbReference type="SAM" id="MobiDB-lite"/>
    </source>
</evidence>
<dbReference type="VEuPathDB" id="VectorBase:HLOH_045119"/>
<evidence type="ECO:0000313" key="2">
    <source>
        <dbReference type="EMBL" id="KAH9367405.1"/>
    </source>
</evidence>
<dbReference type="Proteomes" id="UP000821853">
    <property type="component" value="Chromosome 2"/>
</dbReference>
<proteinExistence type="predicted"/>
<protein>
    <submittedName>
        <fullName evidence="2">Uncharacterized protein</fullName>
    </submittedName>
</protein>
<dbReference type="EMBL" id="JABSTR010000004">
    <property type="protein sequence ID" value="KAH9367405.1"/>
    <property type="molecule type" value="Genomic_DNA"/>
</dbReference>
<dbReference type="AlphaFoldDB" id="A0A9J6FWC6"/>
<gene>
    <name evidence="2" type="ORF">HPB48_009231</name>
</gene>
<name>A0A9J6FWC6_HAELO</name>
<accession>A0A9J6FWC6</accession>
<reference evidence="2 3" key="1">
    <citation type="journal article" date="2020" name="Cell">
        <title>Large-Scale Comparative Analyses of Tick Genomes Elucidate Their Genetic Diversity and Vector Capacities.</title>
        <authorList>
            <consortium name="Tick Genome and Microbiome Consortium (TIGMIC)"/>
            <person name="Jia N."/>
            <person name="Wang J."/>
            <person name="Shi W."/>
            <person name="Du L."/>
            <person name="Sun Y."/>
            <person name="Zhan W."/>
            <person name="Jiang J.F."/>
            <person name="Wang Q."/>
            <person name="Zhang B."/>
            <person name="Ji P."/>
            <person name="Bell-Sakyi L."/>
            <person name="Cui X.M."/>
            <person name="Yuan T.T."/>
            <person name="Jiang B.G."/>
            <person name="Yang W.F."/>
            <person name="Lam T.T."/>
            <person name="Chang Q.C."/>
            <person name="Ding S.J."/>
            <person name="Wang X.J."/>
            <person name="Zhu J.G."/>
            <person name="Ruan X.D."/>
            <person name="Zhao L."/>
            <person name="Wei J.T."/>
            <person name="Ye R.Z."/>
            <person name="Que T.C."/>
            <person name="Du C.H."/>
            <person name="Zhou Y.H."/>
            <person name="Cheng J.X."/>
            <person name="Dai P.F."/>
            <person name="Guo W.B."/>
            <person name="Han X.H."/>
            <person name="Huang E.J."/>
            <person name="Li L.F."/>
            <person name="Wei W."/>
            <person name="Gao Y.C."/>
            <person name="Liu J.Z."/>
            <person name="Shao H.Z."/>
            <person name="Wang X."/>
            <person name="Wang C.C."/>
            <person name="Yang T.C."/>
            <person name="Huo Q.B."/>
            <person name="Li W."/>
            <person name="Chen H.Y."/>
            <person name="Chen S.E."/>
            <person name="Zhou L.G."/>
            <person name="Ni X.B."/>
            <person name="Tian J.H."/>
            <person name="Sheng Y."/>
            <person name="Liu T."/>
            <person name="Pan Y.S."/>
            <person name="Xia L.Y."/>
            <person name="Li J."/>
            <person name="Zhao F."/>
            <person name="Cao W.C."/>
        </authorList>
    </citation>
    <scope>NUCLEOTIDE SEQUENCE [LARGE SCALE GENOMIC DNA]</scope>
    <source>
        <strain evidence="2">HaeL-2018</strain>
    </source>
</reference>
<evidence type="ECO:0000313" key="3">
    <source>
        <dbReference type="Proteomes" id="UP000821853"/>
    </source>
</evidence>
<organism evidence="2 3">
    <name type="scientific">Haemaphysalis longicornis</name>
    <name type="common">Bush tick</name>
    <dbReference type="NCBI Taxonomy" id="44386"/>
    <lineage>
        <taxon>Eukaryota</taxon>
        <taxon>Metazoa</taxon>
        <taxon>Ecdysozoa</taxon>
        <taxon>Arthropoda</taxon>
        <taxon>Chelicerata</taxon>
        <taxon>Arachnida</taxon>
        <taxon>Acari</taxon>
        <taxon>Parasitiformes</taxon>
        <taxon>Ixodida</taxon>
        <taxon>Ixodoidea</taxon>
        <taxon>Ixodidae</taxon>
        <taxon>Haemaphysalinae</taxon>
        <taxon>Haemaphysalis</taxon>
    </lineage>
</organism>
<sequence>MSYKAQEDKEILSVLVNVFCENWGVFERRAKGHCTAIRPLSRVVAEFNVHGELSRAVRQSDPCYRGEDAAEVLLGYETFIYTFDQAIFKATIRRKNVSDCRIINAEVYARFLFADSADAEYSYLPLLDRGQESNPSRTFGRSAVGNYLVSQSSDSGSELSILGLGAKGALQSFMTAPKTENVRVRVMHWVTDVSTATAARKGRGNALRPVVIRLKGVRGQSRAEGVPVNISDGENLRDVGNGDGKVNQESGR</sequence>
<keyword evidence="3" id="KW-1185">Reference proteome</keyword>